<keyword evidence="2" id="KW-0813">Transport</keyword>
<dbReference type="GO" id="GO:0006623">
    <property type="term" value="P:protein targeting to vacuole"/>
    <property type="evidence" value="ECO:0007669"/>
    <property type="project" value="TreeGrafter"/>
</dbReference>
<dbReference type="Proteomes" id="UP000663832">
    <property type="component" value="Unassembled WGS sequence"/>
</dbReference>
<dbReference type="Pfam" id="PF25037">
    <property type="entry name" value="VPS13_C"/>
    <property type="match status" value="1"/>
</dbReference>
<evidence type="ECO:0000313" key="6">
    <source>
        <dbReference type="EMBL" id="CAF1076738.1"/>
    </source>
</evidence>
<protein>
    <submittedName>
        <fullName evidence="5">Uncharacterized protein</fullName>
    </submittedName>
</protein>
<evidence type="ECO:0000256" key="1">
    <source>
        <dbReference type="ARBA" id="ARBA00006545"/>
    </source>
</evidence>
<evidence type="ECO:0000313" key="7">
    <source>
        <dbReference type="Proteomes" id="UP000663832"/>
    </source>
</evidence>
<proteinExistence type="inferred from homology"/>
<dbReference type="EMBL" id="CAJNOI010000111">
    <property type="protein sequence ID" value="CAF1076738.1"/>
    <property type="molecule type" value="Genomic_DNA"/>
</dbReference>
<dbReference type="OrthoDB" id="428159at2759"/>
<keyword evidence="7" id="KW-1185">Reference proteome</keyword>
<comment type="similarity">
    <text evidence="1">Belongs to the VPS13 family.</text>
</comment>
<name>A0A814J2Z1_9BILA</name>
<dbReference type="InterPro" id="IPR056748">
    <property type="entry name" value="VPS13-like_C"/>
</dbReference>
<sequence length="3159" mass="369268">MIFKRIIIYLIDKYLGNYIQNLDTQNLKFDLWHGNVTLENLNIKPDALANFNIPVSIITGYIQKLSFHISWKHLYHHPINIIIDGFYVIAEPNTEIKHNAEQEEKKQYKAKMKEVHKIEEFRKEQEEFVRSKRSPRQSDTFLERLQLHIIRHFEFSISNIHISFDDKITKPNRPFIFGITLNYIKFQTTNNEWEHMKLIEDSAVIYKFGELNTFSIYWNCNVKSQSKENPIEDLHAKIMRNNETSMENMNYILRPSDIKAKLKIATLPNQQEYVRPILDVKIDFKQIHLNITHDQYSDLLDLLELRDNIKLQSQYKKYYKSIETTKPSLRRWKFAYAVVVNEVVRPRLGYYQWENIRENLNRCREYHALYFKERDEQATRIEKQRARKLEKQIDVLNLVFIRRNVELDIKKNKVEKKQKYWWDRLFHSWSDNSNNNNTDLDNVMTLDEEINLNNATDDHNLSIYPEEYVDIDLSIELNLLEINVWSNVNDNDSQLTMIAQLLVSNTNLNYQRRPATSAFLVIIDMDSLEMYGEDKNLIQCINKIECPSQKLLHIEFETYPSNTNIDYRINAISKSFEIIYDIITLNRLIDCFHPGVRRQLRGVRKKAYTIYTDIRHRLKFLLNYNFRNIKDLDVNIDFQSAYFILPDNGVYHNECSSICLDFGNFTVQGGSIQVDKIDEDIFEDAQSTIDEIDEDIFEDAQSTVDSPYFPIKARVENIQLHYIKSNNDRESSMHLIKPFTIDLDVLKCIYVNDAISPLWKIDGQISAINLQLSDLFFVRIINQIRSISFPETRHSLKKDETIKELFIFDDIIPEKDTKKLYKTIDQMVQTKKNSQNTDNRQQVNSNIQLNEVEAALNIPYIDFLIDQSLSDESNKTQPFIRISFTSINAQTTIKTYDANLNISLTNIIIIHEQFLTNEKKPLQLFSNVHNEKLFIAKCLFTSPENPLFYSDPYDRIENRVCIHISKPIIMLQIKAIMSVVQFQNNLMKKLISKKQQSEKKSNSNKTELISDRSTCEIKINLELFRIIIETDLLDIQFQGFIINYSQLPRKNTIKLILNDIYLSDLNARQRYHNFLIRQNHEIQILGFDLTTYIYSAKREKKLDETDFDINMNLNKINIILLYKYMDLFLNIYNICQMNGSSGETNTNSYDILQNLKIRFDIILNLPTIFIPVDTYANEGVLIDLGELILKTDFFDDVNQSCIEQQVLIIKNSLSRRINLNDNNEINGDIILVKCAEFHTCINRRLHSNDDQNQPGMSVKIECEIMDVTISKDDYSCLMKIYQKNFSEIFNQKISLPVIKEQSENEKSIEKQTNSLDDKTSMKIQIDCEVKNITITLFLDEFNPTVRQTNRNKTFEFLSMRIEMIEVHFQQSSHLSYNIKSQIQNFVLDDLRKTNPSNSETHLFNRNFNVDQNIPMFTMTIDCKPNNETPAINIRQINAQFESFYLWLSSDCLMILKNFFTLPQSSPNKSISVHHSSNQVSSNTETRINILIKTSRICWFKQYRINSKCLVLNFSYQIRMNIINAETHLYSSIKDITIYTSDLADLKNSKIEYQILQPMNVSIGLRMNSTYQKFDVHIGDIIANISPTIIRIIFNMINSINKSQENNSDRIEKINSKSLLNPKPLNDASFWFLKDIDIDQTNEVKTTTETSSHEEDQIKNHRLQQLKFNLKLIEVKFELDSDLITKPVIALCLSDLSIDIKNWSSNMSITSRIQIELAVFNDSILAWQSVIEPIINDRGEIISPWCITCSTIAVEDENECILDRQKPKKCGCLSSHENSISMTEEESKDITNILNAKNKIHIRAEHLLSVIFTKTTFDLVQYLFKIFMNTYKYELLIIDKSILSLYNLTGYDILLDDLNGIQVNLGENNKFEMPIKVKHGEIIPMKVSNERLTATHLPAIEEQITKRRQEFSVEINKHKRKIDINQTSKQIYELNPSPLVNWPIQMLYDSQISNYHHQIILGSIIKIYNRTIVPLNILDVHSIETKKYHKLCRLEVNEEYHLPIQPLYMRSSSRLFISIDENDSTEQINDFISFDWINETTVDRTLKKNNNEEIHLVIYKESIDGYSDNTSESIHTCFHIYIKLAVYLINLLPINIECSIDNDDPIDLKSGELYHATSGNKKSQLIFTIPLHNNKKWISESIDLHVKPHSNPTQHMVQFHGVNSQDTMKMILRIDVYQESYRVMLYSPFWILNYTNFKIEFEIDNEKTLIDIYDSPFFICTKKIDNSIFEKKSSIRLYNVDQEDSLSHWSEKFSLYVFESTGMVNCKISHNKIYTICINITTTSSGLSKIIKLLPSMAIINKSSVEIEIIETISGIQQNEWQLIKPEQIIPFWPCDMKEGIMNVRYSYSRMIPSSFMMNIKHRTLLRMNDEDHPVLHVQVSITDFFGIHIIFNDYKIGHAPILLINCLKNQEISYNQKDDTQIQILSSQHYVYYTWNNPFKPHKLLVSSNGQNKEIEFHPVCGYIGNDIFYAVFHDGPQTVLIITDEKSIIKAVTDLSDEMSSLSESMEQYIEISVREIGLSVINDITHEDLFYISINKSKKIWTETRKSLIKPLSSKLNRQLEKKYKIHMKQRQVKTYHIRKHRLVSFNENHAEIIDQNGHHVQVQRQSLDGLWIGYAWSMKNTFYHIRIHHIQIDNQVENTMFPVIFYPTISKTDFLDIPGKPFAELSALKTTVAQSKTVHFKYFKITAEECVFCADQGLINSFFSFINSEQKMPVPIVKMNKDFRNLKISFEQLVESQIEDEPDETKIYFDSIHLSPLKVHVSFSALGSKPNKQLLVESSWTHYFSQLLDMAKMQDVILKLDFYERENDRFTLTKLLLEIVHHYEHQVWKQIYVVVLGFDVLGNPFGVVRGVAQGVKSFFHEPYKGAMEGPSEFIEGVASGTEHLVGAAVGGVANAGSKITNAMSKGLATLTFDEDYKNIRIQRKKSPIQTRSDIIQSGKNVAKDVVHSVEDVVKKPIAGAKEDGTPGFFKGLGKGCIGLVARPTSSVTNHTSRSLDLIKRHATHEIVMHRIRDPYHIGRDNIIRPSTAYRTKGLFIFNRLDIDRYIRSDKYIAHINCYENESGWFFATSKHLMFVKEHVSHRDTFKVEWHFQYKELRGSPIVRFDRNQIEIILKEPKLRRKMNKDLEHKKIITYENVGEAQYIVDKIIQTMHTMEV</sequence>
<gene>
    <name evidence="6" type="ORF">BJG266_LOCUS20021</name>
    <name evidence="5" type="ORF">QVE165_LOCUS16693</name>
</gene>
<dbReference type="InterPro" id="IPR026847">
    <property type="entry name" value="VPS13"/>
</dbReference>
<evidence type="ECO:0000259" key="3">
    <source>
        <dbReference type="Pfam" id="PF12624"/>
    </source>
</evidence>
<dbReference type="PANTHER" id="PTHR16166">
    <property type="entry name" value="VACUOLAR PROTEIN SORTING-ASSOCIATED PROTEIN VPS13"/>
    <property type="match status" value="1"/>
</dbReference>
<feature type="domain" description="Intermembrane lipid transfer protein VPS13-like C-terminal" evidence="4">
    <location>
        <begin position="3014"/>
        <end position="3126"/>
    </location>
</feature>
<evidence type="ECO:0000256" key="2">
    <source>
        <dbReference type="ARBA" id="ARBA00022448"/>
    </source>
</evidence>
<reference evidence="5" key="1">
    <citation type="submission" date="2021-02" db="EMBL/GenBank/DDBJ databases">
        <authorList>
            <person name="Nowell W R."/>
        </authorList>
    </citation>
    <scope>NUCLEOTIDE SEQUENCE</scope>
</reference>
<feature type="domain" description="Chorein N-terminal" evidence="3">
    <location>
        <begin position="3"/>
        <end position="794"/>
    </location>
</feature>
<organism evidence="5 7">
    <name type="scientific">Adineta steineri</name>
    <dbReference type="NCBI Taxonomy" id="433720"/>
    <lineage>
        <taxon>Eukaryota</taxon>
        <taxon>Metazoa</taxon>
        <taxon>Spiralia</taxon>
        <taxon>Gnathifera</taxon>
        <taxon>Rotifera</taxon>
        <taxon>Eurotatoria</taxon>
        <taxon>Bdelloidea</taxon>
        <taxon>Adinetida</taxon>
        <taxon>Adinetidae</taxon>
        <taxon>Adineta</taxon>
    </lineage>
</organism>
<dbReference type="GO" id="GO:0045053">
    <property type="term" value="P:protein retention in Golgi apparatus"/>
    <property type="evidence" value="ECO:0007669"/>
    <property type="project" value="TreeGrafter"/>
</dbReference>
<comment type="caution">
    <text evidence="5">The sequence shown here is derived from an EMBL/GenBank/DDBJ whole genome shotgun (WGS) entry which is preliminary data.</text>
</comment>
<dbReference type="InterPro" id="IPR026854">
    <property type="entry name" value="VPS13_N"/>
</dbReference>
<dbReference type="Proteomes" id="UP000663877">
    <property type="component" value="Unassembled WGS sequence"/>
</dbReference>
<dbReference type="EMBL" id="CAJNOM010000094">
    <property type="protein sequence ID" value="CAF1033893.1"/>
    <property type="molecule type" value="Genomic_DNA"/>
</dbReference>
<dbReference type="PANTHER" id="PTHR16166:SF93">
    <property type="entry name" value="INTERMEMBRANE LIPID TRANSFER PROTEIN VPS13"/>
    <property type="match status" value="1"/>
</dbReference>
<dbReference type="Pfam" id="PF12624">
    <property type="entry name" value="VPS13_N"/>
    <property type="match status" value="1"/>
</dbReference>
<evidence type="ECO:0000313" key="5">
    <source>
        <dbReference type="EMBL" id="CAF1033893.1"/>
    </source>
</evidence>
<evidence type="ECO:0000259" key="4">
    <source>
        <dbReference type="Pfam" id="PF25037"/>
    </source>
</evidence>
<accession>A0A814J2Z1</accession>